<dbReference type="STRING" id="1131731.BAZO_06119"/>
<evidence type="ECO:0000313" key="3">
    <source>
        <dbReference type="Proteomes" id="UP000006315"/>
    </source>
</evidence>
<dbReference type="PATRIC" id="fig|1131731.3.peg.1274"/>
<comment type="caution">
    <text evidence="2">The sequence shown here is derived from an EMBL/GenBank/DDBJ whole genome shotgun (WGS) entry which is preliminary data.</text>
</comment>
<evidence type="ECO:0000313" key="2">
    <source>
        <dbReference type="EMBL" id="EKN68070.1"/>
    </source>
</evidence>
<dbReference type="Proteomes" id="UP000006315">
    <property type="component" value="Unassembled WGS sequence"/>
</dbReference>
<organism evidence="2 3">
    <name type="scientific">Schinkia azotoformans LMG 9581</name>
    <dbReference type="NCBI Taxonomy" id="1131731"/>
    <lineage>
        <taxon>Bacteria</taxon>
        <taxon>Bacillati</taxon>
        <taxon>Bacillota</taxon>
        <taxon>Bacilli</taxon>
        <taxon>Bacillales</taxon>
        <taxon>Bacillaceae</taxon>
        <taxon>Calidifontibacillus/Schinkia group</taxon>
        <taxon>Schinkia</taxon>
    </lineage>
</organism>
<gene>
    <name evidence="2" type="ORF">BAZO_06119</name>
</gene>
<reference evidence="2 3" key="1">
    <citation type="journal article" date="2012" name="Front. Microbiol.">
        <title>Redundancy and modularity in membrane-associated dissimilatory nitrate reduction in Bacillus.</title>
        <authorList>
            <person name="Heylen K."/>
            <person name="Keltjens J."/>
        </authorList>
    </citation>
    <scope>NUCLEOTIDE SEQUENCE [LARGE SCALE GENOMIC DNA]</scope>
    <source>
        <strain evidence="2 3">LMG 9581</strain>
    </source>
</reference>
<proteinExistence type="predicted"/>
<dbReference type="AlphaFoldDB" id="K6CAD5"/>
<dbReference type="EMBL" id="AJLR01000042">
    <property type="protein sequence ID" value="EKN68070.1"/>
    <property type="molecule type" value="Genomic_DNA"/>
</dbReference>
<keyword evidence="1" id="KW-0175">Coiled coil</keyword>
<dbReference type="Pfam" id="PF04883">
    <property type="entry name" value="HK97-gp10_like"/>
    <property type="match status" value="1"/>
</dbReference>
<evidence type="ECO:0000256" key="1">
    <source>
        <dbReference type="SAM" id="Coils"/>
    </source>
</evidence>
<protein>
    <submittedName>
        <fullName evidence="2">Prophage pi2 protein 37</fullName>
    </submittedName>
</protein>
<feature type="coiled-coil region" evidence="1">
    <location>
        <begin position="5"/>
        <end position="33"/>
    </location>
</feature>
<name>K6CAD5_SCHAZ</name>
<keyword evidence="3" id="KW-1185">Reference proteome</keyword>
<dbReference type="InterPro" id="IPR010064">
    <property type="entry name" value="HK97-gp10_tail"/>
</dbReference>
<sequence>MAISIDDLSKEIAKQLEQYANVIEEEIVVASDEVTKEAVNKLKQESPKLTGDYRKGWTRKKEGNGYVVHNKTDYQLTHLLENGHVKRGGGRVGAKVHIRPVEEETINEFEQRIEKVIKS</sequence>
<accession>K6CAD5</accession>